<organism evidence="4">
    <name type="scientific">Pseudogymnoascus destructans</name>
    <dbReference type="NCBI Taxonomy" id="655981"/>
    <lineage>
        <taxon>Eukaryota</taxon>
        <taxon>Fungi</taxon>
        <taxon>Dikarya</taxon>
        <taxon>Ascomycota</taxon>
        <taxon>Pezizomycotina</taxon>
        <taxon>Leotiomycetes</taxon>
        <taxon>Thelebolales</taxon>
        <taxon>Thelebolaceae</taxon>
        <taxon>Pseudogymnoascus</taxon>
    </lineage>
</organism>
<dbReference type="GO" id="GO:0070824">
    <property type="term" value="C:SHREC complex"/>
    <property type="evidence" value="ECO:0007669"/>
    <property type="project" value="InterPro"/>
</dbReference>
<dbReference type="Proteomes" id="UP000077154">
    <property type="component" value="Unassembled WGS sequence"/>
</dbReference>
<evidence type="ECO:0008006" key="5">
    <source>
        <dbReference type="Google" id="ProtNLM"/>
    </source>
</evidence>
<dbReference type="Pfam" id="PF16761">
    <property type="entry name" value="Clr2_transil"/>
    <property type="match status" value="1"/>
</dbReference>
<dbReference type="EMBL" id="KV441399">
    <property type="protein sequence ID" value="OAF57857.1"/>
    <property type="molecule type" value="Genomic_DNA"/>
</dbReference>
<evidence type="ECO:0000259" key="3">
    <source>
        <dbReference type="Pfam" id="PF16761"/>
    </source>
</evidence>
<evidence type="ECO:0000313" key="4">
    <source>
        <dbReference type="EMBL" id="OAF57857.1"/>
    </source>
</evidence>
<feature type="region of interest" description="Disordered" evidence="1">
    <location>
        <begin position="13"/>
        <end position="41"/>
    </location>
</feature>
<dbReference type="GeneID" id="36288674"/>
<dbReference type="PANTHER" id="PTHR38046:SF1">
    <property type="entry name" value="CRYPTIC LOCI REGULATOR 2"/>
    <property type="match status" value="1"/>
</dbReference>
<dbReference type="VEuPathDB" id="FungiDB:GMDG_06397"/>
<dbReference type="AlphaFoldDB" id="A0A177A6U8"/>
<feature type="domain" description="Cryptic loci regulator 2 N-terminal" evidence="3">
    <location>
        <begin position="80"/>
        <end position="155"/>
    </location>
</feature>
<feature type="region of interest" description="Disordered" evidence="1">
    <location>
        <begin position="536"/>
        <end position="556"/>
    </location>
</feature>
<dbReference type="GO" id="GO:0031934">
    <property type="term" value="C:mating-type region heterochromatin"/>
    <property type="evidence" value="ECO:0007669"/>
    <property type="project" value="TreeGrafter"/>
</dbReference>
<dbReference type="InterPro" id="IPR018839">
    <property type="entry name" value="Tscrpt-silencing_Clr2_C"/>
</dbReference>
<feature type="domain" description="Cryptic loci regulator 2 C-terminal" evidence="2">
    <location>
        <begin position="354"/>
        <end position="476"/>
    </location>
</feature>
<reference evidence="4" key="1">
    <citation type="submission" date="2016-03" db="EMBL/GenBank/DDBJ databases">
        <title>Updated assembly of Pseudogymnoascus destructans, the fungus causing white-nose syndrome of bats.</title>
        <authorList>
            <person name="Palmer J.M."/>
            <person name="Drees K.P."/>
            <person name="Foster J.T."/>
            <person name="Lindner D.L."/>
        </authorList>
    </citation>
    <scope>NUCLEOTIDE SEQUENCE [LARGE SCALE GENOMIC DNA]</scope>
    <source>
        <strain evidence="4">20631-21</strain>
    </source>
</reference>
<feature type="region of interest" description="Disordered" evidence="1">
    <location>
        <begin position="193"/>
        <end position="223"/>
    </location>
</feature>
<dbReference type="RefSeq" id="XP_024323143.1">
    <property type="nucleotide sequence ID" value="XM_024469227.1"/>
</dbReference>
<dbReference type="GO" id="GO:0030466">
    <property type="term" value="P:silent mating-type cassette heterochromatin formation"/>
    <property type="evidence" value="ECO:0007669"/>
    <property type="project" value="TreeGrafter"/>
</dbReference>
<evidence type="ECO:0000259" key="2">
    <source>
        <dbReference type="Pfam" id="PF10383"/>
    </source>
</evidence>
<dbReference type="eggNOG" id="ENOG502S16G">
    <property type="taxonomic scope" value="Eukaryota"/>
</dbReference>
<evidence type="ECO:0000256" key="1">
    <source>
        <dbReference type="SAM" id="MobiDB-lite"/>
    </source>
</evidence>
<name>A0A177A6U8_9PEZI</name>
<dbReference type="PANTHER" id="PTHR38046">
    <property type="entry name" value="CRYPTIC LOCI REGULATOR 2"/>
    <property type="match status" value="1"/>
</dbReference>
<dbReference type="Pfam" id="PF10383">
    <property type="entry name" value="Clr2"/>
    <property type="match status" value="1"/>
</dbReference>
<protein>
    <recommendedName>
        <fullName evidence="5">Cryptic loci regulator 2 N-terminal domain-containing protein</fullName>
    </recommendedName>
</protein>
<dbReference type="OrthoDB" id="2421327at2759"/>
<sequence length="556" mass="62100">MARFTTVSVARSDGRSEYLQNGSLVPNEPPRKDETPGPDGSIDFYLKLQENDPTALDWKRKLGGMLVRDIGGPAQAGTNFILAELPKDYVLWQHRRVKAKNGKANADSARQDTYLYGHPNGKGRFRSAQEFYPHLLWLACDQENDSFHNCSCKYCFSDRMAESEAVTKSTQPEALTKPIDGRAEPPKAALAAPLARKAAIKTEPRTSQIPNSKTEEQKLDSNPANDFIYRPGEIVWFSKRTSAWGLSVVLKRDIEDNQHRYLLQPLSHPASHPATVVRDRDSIRPWLAWTVPHPTIARLRELTYDQVPWARVVTGEFGKGDPEVDGSILAAKAINESYSLFDRVDLPTAPGEMHYKGMFLGGEKIWVGEPVRLMGRTKDEIVILVVNQMIERTVDATSAVTIVGDVYKFIEMPMPAEYQDRQNWPINEDLPVRVNADLSFRNQVSADAGGNTWCEWRLLEPMARKGLNDIKGRWYETKLLLPTLRGKPTFDLDVQAGTVSDASLFMNSRGEVLGSRPGIRKKNRLATLGGAVPADTKISRGLDGPPEDNIIPAQAQ</sequence>
<dbReference type="InterPro" id="IPR038986">
    <property type="entry name" value="Clr2"/>
</dbReference>
<dbReference type="InterPro" id="IPR031915">
    <property type="entry name" value="Clr2_N"/>
</dbReference>
<accession>A0A177A6U8</accession>
<dbReference type="GO" id="GO:0033553">
    <property type="term" value="C:rDNA heterochromatin"/>
    <property type="evidence" value="ECO:0007669"/>
    <property type="project" value="TreeGrafter"/>
</dbReference>
<gene>
    <name evidence="4" type="ORF">VC83_05609</name>
</gene>
<proteinExistence type="predicted"/>